<evidence type="ECO:0000313" key="3">
    <source>
        <dbReference type="EMBL" id="MBW6411014.1"/>
    </source>
</evidence>
<dbReference type="InterPro" id="IPR057666">
    <property type="entry name" value="DrpA_SLOG"/>
</dbReference>
<accession>A0ABS7AQU2</accession>
<dbReference type="Proteomes" id="UP001519921">
    <property type="component" value="Unassembled WGS sequence"/>
</dbReference>
<feature type="domain" description="Smf/DprA SLOG" evidence="2">
    <location>
        <begin position="101"/>
        <end position="295"/>
    </location>
</feature>
<gene>
    <name evidence="3" type="ORF">KYD98_12995</name>
</gene>
<evidence type="ECO:0000313" key="4">
    <source>
        <dbReference type="Proteomes" id="UP001519921"/>
    </source>
</evidence>
<evidence type="ECO:0000256" key="1">
    <source>
        <dbReference type="ARBA" id="ARBA00006525"/>
    </source>
</evidence>
<comment type="similarity">
    <text evidence="1">Belongs to the DprA/Smf family.</text>
</comment>
<reference evidence="3 4" key="1">
    <citation type="submission" date="2021-07" db="EMBL/GenBank/DDBJ databases">
        <title>Clostridium weizhouense sp. nov., an anaerobic bacterium isolated from activated sludge of Petroleum wastewater.</title>
        <authorList>
            <person name="Li Q."/>
        </authorList>
    </citation>
    <scope>NUCLEOTIDE SEQUENCE [LARGE SCALE GENOMIC DNA]</scope>
    <source>
        <strain evidence="3 4">YB-6</strain>
    </source>
</reference>
<dbReference type="PANTHER" id="PTHR43022:SF1">
    <property type="entry name" value="PROTEIN SMF"/>
    <property type="match status" value="1"/>
</dbReference>
<dbReference type="EMBL" id="JAHXPT010000010">
    <property type="protein sequence ID" value="MBW6411014.1"/>
    <property type="molecule type" value="Genomic_DNA"/>
</dbReference>
<dbReference type="PANTHER" id="PTHR43022">
    <property type="entry name" value="PROTEIN SMF"/>
    <property type="match status" value="1"/>
</dbReference>
<keyword evidence="4" id="KW-1185">Reference proteome</keyword>
<name>A0ABS7AQU2_9CLOT</name>
<dbReference type="SUPFAM" id="SSF102405">
    <property type="entry name" value="MCP/YpsA-like"/>
    <property type="match status" value="1"/>
</dbReference>
<dbReference type="RefSeq" id="WP_219780476.1">
    <property type="nucleotide sequence ID" value="NZ_JAHXPT010000010.1"/>
</dbReference>
<dbReference type="InterPro" id="IPR003488">
    <property type="entry name" value="DprA"/>
</dbReference>
<evidence type="ECO:0000259" key="2">
    <source>
        <dbReference type="Pfam" id="PF02481"/>
    </source>
</evidence>
<proteinExistence type="inferred from homology"/>
<dbReference type="Gene3D" id="3.40.50.450">
    <property type="match status" value="1"/>
</dbReference>
<sequence length="429" mass="48553">MNSGNLNKDSLAIMLLCSNLALNYKIDKIKPFTAIEWSKFAKILLNSSIKRPANLFNLSKEDLKEQLFINDDECDRIIALLSKAGQLSFEINNLKNFGINIITRADKEFPKVLKEKLKDKCPPVIYYCGDISILDNKLIGVVGSRNIDTYGLEFTKKIAHKIVKEGYSLVSGGARGADSISQEEVLLTGGKVAAFIADSMITKIKKREIREAVMSNNLLLMSAINPKSGFTVYSAMDRNKYIYCLSDITVVVSSDYNKGGTWAGATENLKNNWVPIVVRYEENIPKGNNELIKLGGIKLEASNFELPFKEYKIEDKNVEKPYYEYNLLSLVNNERAVSKNIADNDSKIKKENETIDIDRKNICNIDKNNYDVYVLIVDKIKEALKIGLSLDEFREKFHVNKKQASDWLNRAVEDGVVKKMNKPVKYKTI</sequence>
<protein>
    <submittedName>
        <fullName evidence="3">DNA-processing protein DprA</fullName>
    </submittedName>
</protein>
<dbReference type="Pfam" id="PF02481">
    <property type="entry name" value="DNA_processg_A"/>
    <property type="match status" value="1"/>
</dbReference>
<comment type="caution">
    <text evidence="3">The sequence shown here is derived from an EMBL/GenBank/DDBJ whole genome shotgun (WGS) entry which is preliminary data.</text>
</comment>
<organism evidence="3 4">
    <name type="scientific">Clostridium weizhouense</name>
    <dbReference type="NCBI Taxonomy" id="2859781"/>
    <lineage>
        <taxon>Bacteria</taxon>
        <taxon>Bacillati</taxon>
        <taxon>Bacillota</taxon>
        <taxon>Clostridia</taxon>
        <taxon>Eubacteriales</taxon>
        <taxon>Clostridiaceae</taxon>
        <taxon>Clostridium</taxon>
    </lineage>
</organism>